<proteinExistence type="predicted"/>
<reference evidence="1" key="1">
    <citation type="submission" date="2018-05" db="EMBL/GenBank/DDBJ databases">
        <authorList>
            <consortium name="NARMS: The National Antimicrobial Resistance Monitoring System"/>
        </authorList>
    </citation>
    <scope>NUCLEOTIDE SEQUENCE</scope>
    <source>
        <strain evidence="1">FSIS1710182</strain>
    </source>
</reference>
<dbReference type="InterPro" id="IPR021353">
    <property type="entry name" value="DUF2972"/>
</dbReference>
<protein>
    <submittedName>
        <fullName evidence="1">DUF2972 domain-containing protein</fullName>
    </submittedName>
</protein>
<comment type="caution">
    <text evidence="1">The sequence shown here is derived from an EMBL/GenBank/DDBJ whole genome shotgun (WGS) entry which is preliminary data.</text>
</comment>
<dbReference type="EMBL" id="AACDSQ010000003">
    <property type="protein sequence ID" value="EAK1431312.1"/>
    <property type="molecule type" value="Genomic_DNA"/>
</dbReference>
<dbReference type="AlphaFoldDB" id="A0A6C7JZV9"/>
<gene>
    <name evidence="1" type="ORF">B5R47_01660</name>
</gene>
<name>A0A6C7JZV9_CAMCO</name>
<evidence type="ECO:0000313" key="1">
    <source>
        <dbReference type="EMBL" id="EAK1431312.1"/>
    </source>
</evidence>
<organism evidence="1">
    <name type="scientific">Campylobacter coli</name>
    <dbReference type="NCBI Taxonomy" id="195"/>
    <lineage>
        <taxon>Bacteria</taxon>
        <taxon>Pseudomonadati</taxon>
        <taxon>Campylobacterota</taxon>
        <taxon>Epsilonproteobacteria</taxon>
        <taxon>Campylobacterales</taxon>
        <taxon>Campylobacteraceae</taxon>
        <taxon>Campylobacter</taxon>
    </lineage>
</organism>
<accession>A0A6C7JZV9</accession>
<sequence length="625" mass="74096">MYNPNSAIERIKNHLAYKLGQAMIDFTNNGGGYIALFKKLYQIKRQHKKEQKIYQQTIQVFPQLKYPSLEACSDYEQALKYKFHLSYMLGEVLIKADKTWYKGGGFKLKNNIKKAKKEFQIFREIFKEFDQINSSILKGLIDNKQLFLKEFPRIKHILKIHQDYKAILDNIFHNFNYFIQNFDLIEEWLLLDGFKEKYKKENHPYPSLLDPKKLNDENEKINYHNIPAELAWKMNLPLPPNYEFVGFFLHTSGEKAMERFLKEVGVVLIGAFGYEDGKRYISIFNFLISEACACNDLKFAIGILDVNCQKYDKFCFLLQNKPVLILLRDPIDSLKSFINVRHQKNGFNEILKIDINNTDFDKINDRIVYVHESNGCFNPDTNQKFPSLESIKALSDTNHWMLMYNIRRNKTIEFFRFNKIIYIDMMDIVGDKTLFTLEKLSKILNFSSPDKNNKIFYQQLYSPLTVLLPCIIKVNNKVKIFVSNRFSVKNIQIMENCIDITDKFKEIFHENLIIFCSKDHFDSLINNQTLYNVVLEYINKFLISLKKRINVEKNKEVKVDDVLDYFKKNISVAKSYKDILDEELVYIKQHRPDIVASWKYYQEFERMCKELDENNQNPSLSFSNQ</sequence>
<dbReference type="Pfam" id="PF11186">
    <property type="entry name" value="DUF2972"/>
    <property type="match status" value="1"/>
</dbReference>